<accession>A0ABW2W9Q3</accession>
<comment type="caution">
    <text evidence="1">The sequence shown here is derived from an EMBL/GenBank/DDBJ whole genome shotgun (WGS) entry which is preliminary data.</text>
</comment>
<dbReference type="Proteomes" id="UP001597023">
    <property type="component" value="Unassembled WGS sequence"/>
</dbReference>
<sequence>MPVLSLFVAAVGMGAEQLMGWRFGPVGIAALLLLAIGLKANNSTCASLGAVALLLLMLQA</sequence>
<reference evidence="2" key="1">
    <citation type="journal article" date="2019" name="Int. J. Syst. Evol. Microbiol.">
        <title>The Global Catalogue of Microorganisms (GCM) 10K type strain sequencing project: providing services to taxonomists for standard genome sequencing and annotation.</title>
        <authorList>
            <consortium name="The Broad Institute Genomics Platform"/>
            <consortium name="The Broad Institute Genome Sequencing Center for Infectious Disease"/>
            <person name="Wu L."/>
            <person name="Ma J."/>
        </authorList>
    </citation>
    <scope>NUCLEOTIDE SEQUENCE [LARGE SCALE GENOMIC DNA]</scope>
    <source>
        <strain evidence="2">CGMCC 4.7400</strain>
    </source>
</reference>
<evidence type="ECO:0000313" key="1">
    <source>
        <dbReference type="EMBL" id="MFD0315856.1"/>
    </source>
</evidence>
<keyword evidence="2" id="KW-1185">Reference proteome</keyword>
<dbReference type="EMBL" id="JBHTEB010000001">
    <property type="protein sequence ID" value="MFD0315856.1"/>
    <property type="molecule type" value="Genomic_DNA"/>
</dbReference>
<proteinExistence type="predicted"/>
<gene>
    <name evidence="1" type="ORF">ACFQZ6_16790</name>
</gene>
<evidence type="ECO:0000313" key="2">
    <source>
        <dbReference type="Proteomes" id="UP001597023"/>
    </source>
</evidence>
<name>A0ABW2W9Q3_9ACTN</name>
<organism evidence="1 2">
    <name type="scientific">Streptomyces flavalbus</name>
    <dbReference type="NCBI Taxonomy" id="2665155"/>
    <lineage>
        <taxon>Bacteria</taxon>
        <taxon>Bacillati</taxon>
        <taxon>Actinomycetota</taxon>
        <taxon>Actinomycetes</taxon>
        <taxon>Kitasatosporales</taxon>
        <taxon>Streptomycetaceae</taxon>
        <taxon>Streptomyces</taxon>
    </lineage>
</organism>
<protein>
    <submittedName>
        <fullName evidence="1">Uncharacterized protein</fullName>
    </submittedName>
</protein>
<dbReference type="RefSeq" id="WP_381609654.1">
    <property type="nucleotide sequence ID" value="NZ_JBHTEB010000001.1"/>
</dbReference>